<evidence type="ECO:0000313" key="3">
    <source>
        <dbReference type="Proteomes" id="UP000516028"/>
    </source>
</evidence>
<feature type="region of interest" description="Disordered" evidence="1">
    <location>
        <begin position="839"/>
        <end position="881"/>
    </location>
</feature>
<dbReference type="AlphaFoldDB" id="A0A7H0GQ53"/>
<name>A0A7H0GQ53_9BURK</name>
<sequence>MLTGLGWHKNSAGTEMDSSSQALVLGNKSPATVTGSGFKGSLLANVGMNIDLVGTAQANGIGVAAMQMKNSQLQVLGNQVTGFVNAFGGAASANMVLVASGEGRKPLSSTQLLVQGNRASNVDALGAKANVLLGTGSLQMPGRSSVNTVLTDATELSNVRASLTDNEASNVTSIGGSALANALTAARSTIKDSQVLSTSNHAKEIRAGGGSAGIGRGTIAQVNLTGVAAANTAAIASSELRNAQLTLADNRAENMTTTGGSALANSVSFTDHRLGGSGYQASLTSNEARNVNAWGGEGSILGGALAEVRVSAAALANAISVQKGELTNRPVHGVDNNRASDVVATGGGAAANSIWLDNATVKGGQIQITDNTAHQIRTTGMSGSVGAGIVASADRNGRALGNTAAMDRQSTVDQSRVTVTGNTSTNVTGLGGMAAANSLAVTEGRVNKTTVTLANNEARNVQSKGGSASVGAGLLYSTSQDSVALANSLSVGGSQLDAKNLYIVGNNASNLNARGGTLMANSVALESGGATAAQLSANGAIVNNTANNMSTTAKSTSGAGGLVSNSSNARAAANSLVLHEDVHMDTASPWAISTNTANGVHAGGGTALVNALAAYRGARIQSSPVTILGNTGENISTGGGASQALGMGSKTNGILAANSVYMEGPDSVSLRSTPVQITANTARQLSAKGGRMNANAVAVNGSGKVQSSTLNVIGNTATNLRSEGEEKTLIGHAIDKGVGQANANAIQVLASLRGATFQLVGNTADNLSATKGLAAANSIVQDDGADMNALNAMVIGNHSSQTSASNGKTALANSIAAEGSSSIKGSSIQVFANRGGARAESGDAVANSVRSRKGGSVSASSVTVAGNNGSSEKGAVNSVDTEGSVRASSITILGNQGSASRGGTINSVTGRGSITGGQIAILGNRGSASDGTANSVTVDGSVGASSITILGNHGTTNGGGTVNSVTGSGSIKASQILIAANSGSARGGGTVNSVSNKGSIAAANITLIGNQGSATGGGTVNSVENKGQLSGMVVIAGNRGSATMGGKVNSLINDGVMTGAVVIAGNQGRSVAGGVSNSVINKGVITGAVTIVGNNTASAAGITSGSVRNIGGAVTGVVGVAGNAAFAANPGYTYVTPSVGVVNNSVTVVPAFNIVSN</sequence>
<keyword evidence="3" id="KW-1185">Reference proteome</keyword>
<protein>
    <submittedName>
        <fullName evidence="2">Uncharacterized protein</fullName>
    </submittedName>
</protein>
<feature type="compositionally biased region" description="Low complexity" evidence="1">
    <location>
        <begin position="854"/>
        <end position="866"/>
    </location>
</feature>
<accession>A0A7H0GQ53</accession>
<gene>
    <name evidence="2" type="ORF">H9K75_05530</name>
</gene>
<reference evidence="2 3" key="1">
    <citation type="submission" date="2020-08" db="EMBL/GenBank/DDBJ databases">
        <title>Genome sequence of Diaphorobacter aerolatus KACC 16536T.</title>
        <authorList>
            <person name="Hyun D.-W."/>
            <person name="Bae J.-W."/>
        </authorList>
    </citation>
    <scope>NUCLEOTIDE SEQUENCE [LARGE SCALE GENOMIC DNA]</scope>
    <source>
        <strain evidence="2 3">KACC 16536</strain>
    </source>
</reference>
<dbReference type="EMBL" id="CP060783">
    <property type="protein sequence ID" value="QNP50419.1"/>
    <property type="molecule type" value="Genomic_DNA"/>
</dbReference>
<proteinExistence type="predicted"/>
<evidence type="ECO:0000256" key="1">
    <source>
        <dbReference type="SAM" id="MobiDB-lite"/>
    </source>
</evidence>
<organism evidence="2 3">
    <name type="scientific">Diaphorobacter aerolatus</name>
    <dbReference type="NCBI Taxonomy" id="1288495"/>
    <lineage>
        <taxon>Bacteria</taxon>
        <taxon>Pseudomonadati</taxon>
        <taxon>Pseudomonadota</taxon>
        <taxon>Betaproteobacteria</taxon>
        <taxon>Burkholderiales</taxon>
        <taxon>Comamonadaceae</taxon>
        <taxon>Diaphorobacter</taxon>
    </lineage>
</organism>
<dbReference type="KEGG" id="daer:H9K75_05530"/>
<dbReference type="Proteomes" id="UP000516028">
    <property type="component" value="Chromosome"/>
</dbReference>
<evidence type="ECO:0000313" key="2">
    <source>
        <dbReference type="EMBL" id="QNP50419.1"/>
    </source>
</evidence>